<proteinExistence type="inferred from homology"/>
<dbReference type="GO" id="GO:1900076">
    <property type="term" value="P:regulation of cellular response to insulin stimulus"/>
    <property type="evidence" value="ECO:0007669"/>
    <property type="project" value="InterPro"/>
</dbReference>
<evidence type="ECO:0000313" key="14">
    <source>
        <dbReference type="Ensembl" id="ENSVKKP00000006661.1"/>
    </source>
</evidence>
<dbReference type="InterPro" id="IPR039176">
    <property type="entry name" value="Osteocalcin"/>
</dbReference>
<dbReference type="PRINTS" id="PR00002">
    <property type="entry name" value="GLABONE"/>
</dbReference>
<dbReference type="Pfam" id="PF25890">
    <property type="entry name" value="BGLAP_C"/>
    <property type="match status" value="1"/>
</dbReference>
<evidence type="ECO:0000256" key="3">
    <source>
        <dbReference type="ARBA" id="ARBA00022479"/>
    </source>
</evidence>
<dbReference type="GO" id="GO:0030500">
    <property type="term" value="P:regulation of bone mineralization"/>
    <property type="evidence" value="ECO:0007669"/>
    <property type="project" value="InterPro"/>
</dbReference>
<evidence type="ECO:0000256" key="5">
    <source>
        <dbReference type="ARBA" id="ARBA00022591"/>
    </source>
</evidence>
<keyword evidence="4 12" id="KW-0964">Secreted</keyword>
<dbReference type="GO" id="GO:0060348">
    <property type="term" value="P:bone development"/>
    <property type="evidence" value="ECO:0007669"/>
    <property type="project" value="InterPro"/>
</dbReference>
<keyword evidence="7 9" id="KW-0106">Calcium</keyword>
<dbReference type="GO" id="GO:0005576">
    <property type="term" value="C:extracellular region"/>
    <property type="evidence" value="ECO:0007669"/>
    <property type="project" value="UniProtKB-SubCell"/>
</dbReference>
<comment type="function">
    <text evidence="12">Binds strongly to apatite and calcium.</text>
</comment>
<feature type="modified residue" description="4-carboxyglutamate" evidence="11">
    <location>
        <position position="96"/>
    </location>
</feature>
<dbReference type="Proteomes" id="UP000694545">
    <property type="component" value="Unplaced"/>
</dbReference>
<dbReference type="GO" id="GO:0031214">
    <property type="term" value="P:biomineral tissue development"/>
    <property type="evidence" value="ECO:0007669"/>
    <property type="project" value="UniProtKB-KW"/>
</dbReference>
<dbReference type="AlphaFoldDB" id="A0A8D2J564"/>
<evidence type="ECO:0000256" key="8">
    <source>
        <dbReference type="ARBA" id="ARBA00023157"/>
    </source>
</evidence>
<dbReference type="PANTHER" id="PTHR14235">
    <property type="entry name" value="OSTEOCALCIN"/>
    <property type="match status" value="1"/>
</dbReference>
<dbReference type="SUPFAM" id="SSF57630">
    <property type="entry name" value="GLA-domain"/>
    <property type="match status" value="1"/>
</dbReference>
<comment type="PTM">
    <text evidence="11 12">Gamma-carboxyglutamate residues are formed by vitamin K dependent carboxylation. These residues are essential for the binding of calcium.</text>
</comment>
<feature type="binding site" evidence="9">
    <location>
        <position position="105"/>
    </location>
    <ligand>
        <name>Ca(2+)</name>
        <dbReference type="ChEBI" id="CHEBI:29108"/>
        <label>1</label>
    </ligand>
</feature>
<dbReference type="GO" id="GO:0008147">
    <property type="term" value="F:structural constituent of bone"/>
    <property type="evidence" value="ECO:0007669"/>
    <property type="project" value="TreeGrafter"/>
</dbReference>
<evidence type="ECO:0000259" key="13">
    <source>
        <dbReference type="PROSITE" id="PS50998"/>
    </source>
</evidence>
<keyword evidence="3 11" id="KW-0301">Gamma-carboxyglutamic acid</keyword>
<evidence type="ECO:0000256" key="10">
    <source>
        <dbReference type="PIRSR" id="PIRSR602384-2"/>
    </source>
</evidence>
<name>A0A8D2J564_VARKO</name>
<keyword evidence="8 10" id="KW-1015">Disulfide bond</keyword>
<dbReference type="Ensembl" id="ENSVKKT00000006839.1">
    <property type="protein sequence ID" value="ENSVKKP00000006661.1"/>
    <property type="gene ID" value="ENSVKKG00000004830.1"/>
</dbReference>
<dbReference type="InterPro" id="IPR002384">
    <property type="entry name" value="Osteocalcin/MGP"/>
</dbReference>
<evidence type="ECO:0000256" key="9">
    <source>
        <dbReference type="PIRSR" id="PIRSR602384-1"/>
    </source>
</evidence>
<keyword evidence="6 9" id="KW-0479">Metal-binding</keyword>
<accession>A0A8D2J564</accession>
<feature type="domain" description="Gla" evidence="13">
    <location>
        <begin position="76"/>
        <end position="122"/>
    </location>
</feature>
<evidence type="ECO:0000256" key="4">
    <source>
        <dbReference type="ARBA" id="ARBA00022525"/>
    </source>
</evidence>
<evidence type="ECO:0000313" key="15">
    <source>
        <dbReference type="Proteomes" id="UP000694545"/>
    </source>
</evidence>
<organism evidence="14 15">
    <name type="scientific">Varanus komodoensis</name>
    <name type="common">Komodo dragon</name>
    <dbReference type="NCBI Taxonomy" id="61221"/>
    <lineage>
        <taxon>Eukaryota</taxon>
        <taxon>Metazoa</taxon>
        <taxon>Chordata</taxon>
        <taxon>Craniata</taxon>
        <taxon>Vertebrata</taxon>
        <taxon>Euteleostomi</taxon>
        <taxon>Lepidosauria</taxon>
        <taxon>Squamata</taxon>
        <taxon>Bifurcata</taxon>
        <taxon>Unidentata</taxon>
        <taxon>Episquamata</taxon>
        <taxon>Toxicofera</taxon>
        <taxon>Anguimorpha</taxon>
        <taxon>Paleoanguimorpha</taxon>
        <taxon>Varanoidea</taxon>
        <taxon>Varanidae</taxon>
        <taxon>Varanus</taxon>
    </lineage>
</organism>
<protein>
    <recommendedName>
        <fullName evidence="12">Osteocalcin</fullName>
    </recommendedName>
</protein>
<keyword evidence="15" id="KW-1185">Reference proteome</keyword>
<feature type="disulfide bond" evidence="10">
    <location>
        <begin position="98"/>
        <end position="104"/>
    </location>
</feature>
<evidence type="ECO:0000256" key="2">
    <source>
        <dbReference type="ARBA" id="ARBA00008850"/>
    </source>
</evidence>
<feature type="binding site" evidence="9">
    <location>
        <position position="99"/>
    </location>
    <ligand>
        <name>Ca(2+)</name>
        <dbReference type="ChEBI" id="CHEBI:29108"/>
        <label>1</label>
    </ligand>
</feature>
<reference evidence="14" key="1">
    <citation type="submission" date="2025-08" db="UniProtKB">
        <authorList>
            <consortium name="Ensembl"/>
        </authorList>
    </citation>
    <scope>IDENTIFICATION</scope>
</reference>
<dbReference type="GO" id="GO:0032571">
    <property type="term" value="P:response to vitamin K"/>
    <property type="evidence" value="ECO:0007669"/>
    <property type="project" value="InterPro"/>
</dbReference>
<evidence type="ECO:0000256" key="1">
    <source>
        <dbReference type="ARBA" id="ARBA00004613"/>
    </source>
</evidence>
<dbReference type="InterPro" id="IPR000294">
    <property type="entry name" value="GLA_domain"/>
</dbReference>
<feature type="modified residue" description="4-carboxyglutamate" evidence="11">
    <location>
        <position position="92"/>
    </location>
</feature>
<feature type="modified residue" description="4-carboxyglutamate" evidence="11">
    <location>
        <position position="99"/>
    </location>
</feature>
<comment type="similarity">
    <text evidence="2 12">Belongs to the osteocalcin/matrix Gla protein family.</text>
</comment>
<dbReference type="GO" id="GO:0046848">
    <property type="term" value="F:hydroxyapatite binding"/>
    <property type="evidence" value="ECO:0007669"/>
    <property type="project" value="TreeGrafter"/>
</dbReference>
<reference evidence="14" key="2">
    <citation type="submission" date="2025-09" db="UniProtKB">
        <authorList>
            <consortium name="Ensembl"/>
        </authorList>
    </citation>
    <scope>IDENTIFICATION</scope>
</reference>
<dbReference type="InterPro" id="IPR035972">
    <property type="entry name" value="GLA-like_dom_SF"/>
</dbReference>
<comment type="subcellular location">
    <subcellularLocation>
        <location evidence="1 12">Secreted</location>
    </subcellularLocation>
</comment>
<dbReference type="PROSITE" id="PS50998">
    <property type="entry name" value="GLA_2"/>
    <property type="match status" value="1"/>
</dbReference>
<dbReference type="GO" id="GO:0005509">
    <property type="term" value="F:calcium ion binding"/>
    <property type="evidence" value="ECO:0007669"/>
    <property type="project" value="UniProtKB-UniRule"/>
</dbReference>
<evidence type="ECO:0000256" key="11">
    <source>
        <dbReference type="PIRSR" id="PIRSR602384-3"/>
    </source>
</evidence>
<evidence type="ECO:0000256" key="6">
    <source>
        <dbReference type="ARBA" id="ARBA00022723"/>
    </source>
</evidence>
<dbReference type="PROSITE" id="PS00011">
    <property type="entry name" value="GLA_1"/>
    <property type="match status" value="1"/>
</dbReference>
<sequence>MWGGERVLLLHPASSGAGVPPDAECWTAAGLWASDGPSASPTLRGGLCGGLRWHHLRQAVAWGLREVPLTGAASPRRFYDVAAQVASKSPFEPQREVCELNPACDELADLVGFQEAYRRFYGPI</sequence>
<dbReference type="SMART" id="SM00069">
    <property type="entry name" value="GLA"/>
    <property type="match status" value="1"/>
</dbReference>
<evidence type="ECO:0000256" key="7">
    <source>
        <dbReference type="ARBA" id="ARBA00022837"/>
    </source>
</evidence>
<dbReference type="GO" id="GO:0001649">
    <property type="term" value="P:osteoblast differentiation"/>
    <property type="evidence" value="ECO:0007669"/>
    <property type="project" value="TreeGrafter"/>
</dbReference>
<feature type="binding site" evidence="9">
    <location>
        <position position="96"/>
    </location>
    <ligand>
        <name>Ca(2+)</name>
        <dbReference type="ChEBI" id="CHEBI:29108"/>
        <label>1</label>
    </ligand>
</feature>
<evidence type="ECO:0000256" key="12">
    <source>
        <dbReference type="RuleBase" id="RU361261"/>
    </source>
</evidence>
<keyword evidence="5" id="KW-0091">Biomineralization</keyword>
<feature type="binding site" evidence="9">
    <location>
        <position position="92"/>
    </location>
    <ligand>
        <name>Ca(2+)</name>
        <dbReference type="ChEBI" id="CHEBI:29108"/>
        <label>1</label>
    </ligand>
</feature>
<dbReference type="InterPro" id="IPR058704">
    <property type="entry name" value="BGLAP-like_C"/>
</dbReference>
<dbReference type="PANTHER" id="PTHR14235:SF0">
    <property type="entry name" value="OSTEOCALCIN"/>
    <property type="match status" value="1"/>
</dbReference>